<evidence type="ECO:0000313" key="2">
    <source>
        <dbReference type="EMBL" id="MBS4181117.1"/>
    </source>
</evidence>
<protein>
    <submittedName>
        <fullName evidence="2">Uncharacterized protein</fullName>
    </submittedName>
</protein>
<reference evidence="2" key="1">
    <citation type="submission" date="2021-05" db="EMBL/GenBank/DDBJ databases">
        <title>Novel Bacillus species.</title>
        <authorList>
            <person name="Liu G."/>
        </authorList>
    </citation>
    <scope>NUCLEOTIDE SEQUENCE</scope>
    <source>
        <strain evidence="2 4">FJAT-50051</strain>
    </source>
</reference>
<accession>A0A942Y764</accession>
<feature type="transmembrane region" description="Helical" evidence="1">
    <location>
        <begin position="12"/>
        <end position="30"/>
    </location>
</feature>
<proteinExistence type="predicted"/>
<comment type="caution">
    <text evidence="2">The sequence shown here is derived from an EMBL/GenBank/DDBJ whole genome shotgun (WGS) entry which is preliminary data.</text>
</comment>
<sequence length="61" mass="6578">MAGYITDLTVVALLVIGITAFMGVITNGIGEKVFGGKRRSEFVDQSARFQTGWKTVGGKRK</sequence>
<keyword evidence="1" id="KW-0472">Membrane</keyword>
<dbReference type="RefSeq" id="WP_213140998.1">
    <property type="nucleotide sequence ID" value="NZ_JAGYPE020000008.1"/>
</dbReference>
<dbReference type="EMBL" id="JAGYPE010000001">
    <property type="protein sequence ID" value="MBS4181117.1"/>
    <property type="molecule type" value="Genomic_DNA"/>
</dbReference>
<evidence type="ECO:0000313" key="3">
    <source>
        <dbReference type="EMBL" id="MCH6265188.1"/>
    </source>
</evidence>
<evidence type="ECO:0000313" key="4">
    <source>
        <dbReference type="Proteomes" id="UP000677265"/>
    </source>
</evidence>
<keyword evidence="1" id="KW-1133">Transmembrane helix</keyword>
<keyword evidence="1" id="KW-0812">Transmembrane</keyword>
<keyword evidence="4" id="KW-1185">Reference proteome</keyword>
<gene>
    <name evidence="3" type="ORF">KHB02_006565</name>
    <name evidence="2" type="ORF">KHB02_06860</name>
</gene>
<evidence type="ECO:0000256" key="1">
    <source>
        <dbReference type="SAM" id="Phobius"/>
    </source>
</evidence>
<dbReference type="Proteomes" id="UP000677265">
    <property type="component" value="Unassembled WGS sequence"/>
</dbReference>
<dbReference type="EMBL" id="JAGYPE020000008">
    <property type="protein sequence ID" value="MCH6265188.1"/>
    <property type="molecule type" value="Genomic_DNA"/>
</dbReference>
<dbReference type="AlphaFoldDB" id="A0A942Y764"/>
<name>A0A942Y764_9BACI</name>
<organism evidence="2">
    <name type="scientific">Neobacillus citreus</name>
    <dbReference type="NCBI Taxonomy" id="2833578"/>
    <lineage>
        <taxon>Bacteria</taxon>
        <taxon>Bacillati</taxon>
        <taxon>Bacillota</taxon>
        <taxon>Bacilli</taxon>
        <taxon>Bacillales</taxon>
        <taxon>Bacillaceae</taxon>
        <taxon>Neobacillus</taxon>
    </lineage>
</organism>